<evidence type="ECO:0000256" key="1">
    <source>
        <dbReference type="SAM" id="MobiDB-lite"/>
    </source>
</evidence>
<sequence length="215" mass="23901">MHVVGAADLDEHPLRVAGVATGDEGVGRVREDQRAERDDERRHAGEPQPDAPPPSALEVRRRVVDEVRREDADGGHELEPDVEHPAHVRRGHLRQVERHRLVGEPDADPTPSRMRPRMSIITSVAAPLSAEPARNVMPPQNMDHFRPNTRVTHAATNDVASAARYSDDVNSVSSWLLNLQYWLVSLLAFALAYTDGKNSLRNESMDVTPPEMPMS</sequence>
<reference evidence="2" key="1">
    <citation type="journal article" date="2013" name="Nat. Commun.">
        <title>Whole-genome sequencing of Oryza brachyantha reveals mechanisms underlying Oryza genome evolution.</title>
        <authorList>
            <person name="Chen J."/>
            <person name="Huang Q."/>
            <person name="Gao D."/>
            <person name="Wang J."/>
            <person name="Lang Y."/>
            <person name="Liu T."/>
            <person name="Li B."/>
            <person name="Bai Z."/>
            <person name="Luis Goicoechea J."/>
            <person name="Liang C."/>
            <person name="Chen C."/>
            <person name="Zhang W."/>
            <person name="Sun S."/>
            <person name="Liao Y."/>
            <person name="Zhang X."/>
            <person name="Yang L."/>
            <person name="Song C."/>
            <person name="Wang M."/>
            <person name="Shi J."/>
            <person name="Liu G."/>
            <person name="Liu J."/>
            <person name="Zhou H."/>
            <person name="Zhou W."/>
            <person name="Yu Q."/>
            <person name="An N."/>
            <person name="Chen Y."/>
            <person name="Cai Q."/>
            <person name="Wang B."/>
            <person name="Liu B."/>
            <person name="Min J."/>
            <person name="Huang Y."/>
            <person name="Wu H."/>
            <person name="Li Z."/>
            <person name="Zhang Y."/>
            <person name="Yin Y."/>
            <person name="Song W."/>
            <person name="Jiang J."/>
            <person name="Jackson S.A."/>
            <person name="Wing R.A."/>
            <person name="Wang J."/>
            <person name="Chen M."/>
        </authorList>
    </citation>
    <scope>NUCLEOTIDE SEQUENCE [LARGE SCALE GENOMIC DNA]</scope>
    <source>
        <strain evidence="2">cv. IRGC 101232</strain>
    </source>
</reference>
<dbReference type="Gramene" id="OB08G14820.1">
    <property type="protein sequence ID" value="OB08G14820.1"/>
    <property type="gene ID" value="OB08G14820"/>
</dbReference>
<proteinExistence type="predicted"/>
<name>J3MQV3_ORYBR</name>
<dbReference type="AlphaFoldDB" id="J3MQV3"/>
<dbReference type="HOGENOM" id="CLU_1285027_0_0_1"/>
<feature type="compositionally biased region" description="Basic and acidic residues" evidence="1">
    <location>
        <begin position="94"/>
        <end position="103"/>
    </location>
</feature>
<keyword evidence="3" id="KW-1185">Reference proteome</keyword>
<feature type="compositionally biased region" description="Basic and acidic residues" evidence="1">
    <location>
        <begin position="58"/>
        <end position="86"/>
    </location>
</feature>
<feature type="region of interest" description="Disordered" evidence="1">
    <location>
        <begin position="1"/>
        <end position="114"/>
    </location>
</feature>
<accession>J3MQV3</accession>
<reference evidence="2" key="2">
    <citation type="submission" date="2013-04" db="UniProtKB">
        <authorList>
            <consortium name="EnsemblPlants"/>
        </authorList>
    </citation>
    <scope>IDENTIFICATION</scope>
</reference>
<protein>
    <submittedName>
        <fullName evidence="2">Uncharacterized protein</fullName>
    </submittedName>
</protein>
<evidence type="ECO:0000313" key="2">
    <source>
        <dbReference type="EnsemblPlants" id="OB08G14820.1"/>
    </source>
</evidence>
<feature type="compositionally biased region" description="Basic and acidic residues" evidence="1">
    <location>
        <begin position="25"/>
        <end position="45"/>
    </location>
</feature>
<dbReference type="EnsemblPlants" id="OB08G14820.1">
    <property type="protein sequence ID" value="OB08G14820.1"/>
    <property type="gene ID" value="OB08G14820"/>
</dbReference>
<dbReference type="Proteomes" id="UP000006038">
    <property type="component" value="Chromosome 8"/>
</dbReference>
<evidence type="ECO:0000313" key="3">
    <source>
        <dbReference type="Proteomes" id="UP000006038"/>
    </source>
</evidence>
<organism evidence="2">
    <name type="scientific">Oryza brachyantha</name>
    <name type="common">malo sina</name>
    <dbReference type="NCBI Taxonomy" id="4533"/>
    <lineage>
        <taxon>Eukaryota</taxon>
        <taxon>Viridiplantae</taxon>
        <taxon>Streptophyta</taxon>
        <taxon>Embryophyta</taxon>
        <taxon>Tracheophyta</taxon>
        <taxon>Spermatophyta</taxon>
        <taxon>Magnoliopsida</taxon>
        <taxon>Liliopsida</taxon>
        <taxon>Poales</taxon>
        <taxon>Poaceae</taxon>
        <taxon>BOP clade</taxon>
        <taxon>Oryzoideae</taxon>
        <taxon>Oryzeae</taxon>
        <taxon>Oryzinae</taxon>
        <taxon>Oryza</taxon>
    </lineage>
</organism>